<keyword evidence="4" id="KW-0238">DNA-binding</keyword>
<feature type="domain" description="AP2/ERF" evidence="8">
    <location>
        <begin position="50"/>
        <end position="107"/>
    </location>
</feature>
<keyword evidence="3" id="KW-0805">Transcription regulation</keyword>
<evidence type="ECO:0000259" key="8">
    <source>
        <dbReference type="PROSITE" id="PS51032"/>
    </source>
</evidence>
<feature type="compositionally biased region" description="Polar residues" evidence="7">
    <location>
        <begin position="308"/>
        <end position="322"/>
    </location>
</feature>
<dbReference type="AlphaFoldDB" id="A0A498HRA9"/>
<comment type="subcellular location">
    <subcellularLocation>
        <location evidence="1">Nucleus</location>
    </subcellularLocation>
</comment>
<keyword evidence="10" id="KW-1185">Reference proteome</keyword>
<proteinExistence type="predicted"/>
<dbReference type="InterPro" id="IPR016177">
    <property type="entry name" value="DNA-bd_dom_sf"/>
</dbReference>
<keyword evidence="5" id="KW-0804">Transcription</keyword>
<dbReference type="EMBL" id="RDQH01000342">
    <property type="protein sequence ID" value="RXH72155.1"/>
    <property type="molecule type" value="Genomic_DNA"/>
</dbReference>
<evidence type="ECO:0000256" key="3">
    <source>
        <dbReference type="ARBA" id="ARBA00023015"/>
    </source>
</evidence>
<evidence type="ECO:0000313" key="9">
    <source>
        <dbReference type="EMBL" id="RXH72155.1"/>
    </source>
</evidence>
<feature type="region of interest" description="Disordered" evidence="7">
    <location>
        <begin position="300"/>
        <end position="322"/>
    </location>
</feature>
<dbReference type="Proteomes" id="UP000290289">
    <property type="component" value="Chromosome 16"/>
</dbReference>
<gene>
    <name evidence="9" type="ORF">DVH24_033693</name>
</gene>
<dbReference type="CDD" id="cd00018">
    <property type="entry name" value="AP2"/>
    <property type="match status" value="1"/>
</dbReference>
<dbReference type="GO" id="GO:0003677">
    <property type="term" value="F:DNA binding"/>
    <property type="evidence" value="ECO:0007669"/>
    <property type="project" value="UniProtKB-KW"/>
</dbReference>
<feature type="compositionally biased region" description="Basic and acidic residues" evidence="7">
    <location>
        <begin position="267"/>
        <end position="276"/>
    </location>
</feature>
<name>A0A498HRA9_MALDO</name>
<evidence type="ECO:0000256" key="6">
    <source>
        <dbReference type="ARBA" id="ARBA00023242"/>
    </source>
</evidence>
<evidence type="ECO:0000256" key="2">
    <source>
        <dbReference type="ARBA" id="ARBA00022745"/>
    </source>
</evidence>
<feature type="region of interest" description="Disordered" evidence="7">
    <location>
        <begin position="152"/>
        <end position="172"/>
    </location>
</feature>
<evidence type="ECO:0000256" key="1">
    <source>
        <dbReference type="ARBA" id="ARBA00004123"/>
    </source>
</evidence>
<protein>
    <recommendedName>
        <fullName evidence="8">AP2/ERF domain-containing protein</fullName>
    </recommendedName>
</protein>
<feature type="region of interest" description="Disordered" evidence="7">
    <location>
        <begin position="127"/>
        <end position="146"/>
    </location>
</feature>
<evidence type="ECO:0000313" key="10">
    <source>
        <dbReference type="Proteomes" id="UP000290289"/>
    </source>
</evidence>
<dbReference type="SMART" id="SM00380">
    <property type="entry name" value="AP2"/>
    <property type="match status" value="1"/>
</dbReference>
<dbReference type="InterPro" id="IPR036955">
    <property type="entry name" value="AP2/ERF_dom_sf"/>
</dbReference>
<dbReference type="Pfam" id="PF00847">
    <property type="entry name" value="AP2"/>
    <property type="match status" value="1"/>
</dbReference>
<dbReference type="SMR" id="A0A498HRA9"/>
<keyword evidence="2" id="KW-0936">Ethylene signaling pathway</keyword>
<reference evidence="9 10" key="1">
    <citation type="submission" date="2018-10" db="EMBL/GenBank/DDBJ databases">
        <title>A high-quality apple genome assembly.</title>
        <authorList>
            <person name="Hu J."/>
        </authorList>
    </citation>
    <scope>NUCLEOTIDE SEQUENCE [LARGE SCALE GENOMIC DNA]</scope>
    <source>
        <strain evidence="10">cv. HFTH1</strain>
        <tissue evidence="9">Young leaf</tissue>
    </source>
</reference>
<dbReference type="GO" id="GO:0009873">
    <property type="term" value="P:ethylene-activated signaling pathway"/>
    <property type="evidence" value="ECO:0007669"/>
    <property type="project" value="UniProtKB-KW"/>
</dbReference>
<dbReference type="OrthoDB" id="1902708at2759"/>
<dbReference type="PROSITE" id="PS51032">
    <property type="entry name" value="AP2_ERF"/>
    <property type="match status" value="1"/>
</dbReference>
<dbReference type="Gramene" id="mRNA:MD16G0090100">
    <property type="protein sequence ID" value="CDS:MD16G0090100.1"/>
    <property type="gene ID" value="MD16G0090100"/>
</dbReference>
<dbReference type="PRINTS" id="PR00367">
    <property type="entry name" value="ETHRSPELEMNT"/>
</dbReference>
<organism evidence="9 10">
    <name type="scientific">Malus domestica</name>
    <name type="common">Apple</name>
    <name type="synonym">Pyrus malus</name>
    <dbReference type="NCBI Taxonomy" id="3750"/>
    <lineage>
        <taxon>Eukaryota</taxon>
        <taxon>Viridiplantae</taxon>
        <taxon>Streptophyta</taxon>
        <taxon>Embryophyta</taxon>
        <taxon>Tracheophyta</taxon>
        <taxon>Spermatophyta</taxon>
        <taxon>Magnoliopsida</taxon>
        <taxon>eudicotyledons</taxon>
        <taxon>Gunneridae</taxon>
        <taxon>Pentapetalae</taxon>
        <taxon>rosids</taxon>
        <taxon>fabids</taxon>
        <taxon>Rosales</taxon>
        <taxon>Rosaceae</taxon>
        <taxon>Amygdaloideae</taxon>
        <taxon>Maleae</taxon>
        <taxon>Malus</taxon>
    </lineage>
</organism>
<dbReference type="PANTHER" id="PTHR31677:SF245">
    <property type="entry name" value="ETHYLENE-RESPONSIVE TRANSCRIPTION FACTOR ESR1"/>
    <property type="match status" value="1"/>
</dbReference>
<evidence type="ECO:0000256" key="5">
    <source>
        <dbReference type="ARBA" id="ARBA00023163"/>
    </source>
</evidence>
<keyword evidence="6" id="KW-0539">Nucleus</keyword>
<feature type="compositionally biased region" description="Low complexity" evidence="7">
    <location>
        <begin position="241"/>
        <end position="252"/>
    </location>
</feature>
<dbReference type="GO" id="GO:0003700">
    <property type="term" value="F:DNA-binding transcription factor activity"/>
    <property type="evidence" value="ECO:0007669"/>
    <property type="project" value="InterPro"/>
</dbReference>
<dbReference type="SUPFAM" id="SSF54171">
    <property type="entry name" value="DNA-binding domain"/>
    <property type="match status" value="1"/>
</dbReference>
<dbReference type="GO" id="GO:0005634">
    <property type="term" value="C:nucleus"/>
    <property type="evidence" value="ECO:0007669"/>
    <property type="project" value="UniProtKB-SubCell"/>
</dbReference>
<comment type="caution">
    <text evidence="9">The sequence shown here is derived from an EMBL/GenBank/DDBJ whole genome shotgun (WGS) entry which is preliminary data.</text>
</comment>
<evidence type="ECO:0000256" key="4">
    <source>
        <dbReference type="ARBA" id="ARBA00023125"/>
    </source>
</evidence>
<dbReference type="FunFam" id="3.30.730.10:FF:000001">
    <property type="entry name" value="Ethylene-responsive transcription factor 2"/>
    <property type="match status" value="1"/>
</dbReference>
<feature type="region of interest" description="Disordered" evidence="7">
    <location>
        <begin position="6"/>
        <end position="34"/>
    </location>
</feature>
<dbReference type="KEGG" id="mdm:103403322"/>
<dbReference type="STRING" id="3750.A0A498HRA9"/>
<feature type="compositionally biased region" description="Polar residues" evidence="7">
    <location>
        <begin position="152"/>
        <end position="165"/>
    </location>
</feature>
<dbReference type="PANTHER" id="PTHR31677">
    <property type="entry name" value="AP2 DOMAIN CLASS TRANSCRIPTION FACTOR"/>
    <property type="match status" value="1"/>
</dbReference>
<sequence length="430" mass="47204">MEEAFRRMNGFSHASEPDLITDPPSKSTTAATNKRALRDTAAAAASGAMRYRGVRRRPWGRYAAEIRDPQSKERRWLGTFDTAEEAACAYDCAARAMRGVKARTNFVYSSSPPTDVVADHPFPHFSFHKHSQPSAKTRNGYGGANHSPSWNSVPFSQYPSPNQTDGYGGAPTPAATSFNMPFLQNFMKYSSPNPSPVYNNQFPYNINGSSSASLVNTTSYGQHHETNISGSAYFPIGSSSSMATAPTSTTTTLPFIDITSPPPTKPTSHDDQHDYSSDFFPTEPAYSGLLEEVIHRFFPKPTKKSSNDDPISTQDYGHPSSSIQTACFDGSSKRTVGGYSKNDQSQVNVCYNFHELLPLPQPQQHQQGNSLNGLMDHNQQQVSQPQAVPVYNDHVPFNFQMGGGADHSMGMDNMFQYPEFTGGFAARVQN</sequence>
<dbReference type="Gene3D" id="3.30.730.10">
    <property type="entry name" value="AP2/ERF domain"/>
    <property type="match status" value="1"/>
</dbReference>
<dbReference type="InterPro" id="IPR001471">
    <property type="entry name" value="AP2/ERF_dom"/>
</dbReference>
<evidence type="ECO:0000256" key="7">
    <source>
        <dbReference type="SAM" id="MobiDB-lite"/>
    </source>
</evidence>
<accession>A0A498HRA9</accession>
<feature type="region of interest" description="Disordered" evidence="7">
    <location>
        <begin position="241"/>
        <end position="278"/>
    </location>
</feature>